<proteinExistence type="predicted"/>
<dbReference type="InterPro" id="IPR007295">
    <property type="entry name" value="DUF402"/>
</dbReference>
<dbReference type="PANTHER" id="PTHR39159">
    <property type="match status" value="1"/>
</dbReference>
<keyword evidence="1" id="KW-0378">Hydrolase</keyword>
<dbReference type="SUPFAM" id="SSF159234">
    <property type="entry name" value="FomD-like"/>
    <property type="match status" value="1"/>
</dbReference>
<dbReference type="Gene3D" id="2.40.380.10">
    <property type="entry name" value="FomD-like"/>
    <property type="match status" value="1"/>
</dbReference>
<organism evidence="3 4">
    <name type="scientific">Dactylosporangium salmoneum</name>
    <dbReference type="NCBI Taxonomy" id="53361"/>
    <lineage>
        <taxon>Bacteria</taxon>
        <taxon>Bacillati</taxon>
        <taxon>Actinomycetota</taxon>
        <taxon>Actinomycetes</taxon>
        <taxon>Micromonosporales</taxon>
        <taxon>Micromonosporaceae</taxon>
        <taxon>Dactylosporangium</taxon>
    </lineage>
</organism>
<dbReference type="InterPro" id="IPR050212">
    <property type="entry name" value="Ntdp-like"/>
</dbReference>
<evidence type="ECO:0000313" key="4">
    <source>
        <dbReference type="Proteomes" id="UP001501444"/>
    </source>
</evidence>
<dbReference type="Proteomes" id="UP001501444">
    <property type="component" value="Unassembled WGS sequence"/>
</dbReference>
<evidence type="ECO:0000256" key="1">
    <source>
        <dbReference type="ARBA" id="ARBA00022801"/>
    </source>
</evidence>
<evidence type="ECO:0000259" key="2">
    <source>
        <dbReference type="Pfam" id="PF04167"/>
    </source>
</evidence>
<name>A0ABP5V9P8_9ACTN</name>
<keyword evidence="4" id="KW-1185">Reference proteome</keyword>
<comment type="caution">
    <text evidence="3">The sequence shown here is derived from an EMBL/GenBank/DDBJ whole genome shotgun (WGS) entry which is preliminary data.</text>
</comment>
<dbReference type="Pfam" id="PF04167">
    <property type="entry name" value="DUF402"/>
    <property type="match status" value="1"/>
</dbReference>
<evidence type="ECO:0000313" key="3">
    <source>
        <dbReference type="EMBL" id="GAA2394728.1"/>
    </source>
</evidence>
<accession>A0ABP5V9P8</accession>
<dbReference type="EMBL" id="BAAARV010000141">
    <property type="protein sequence ID" value="GAA2394728.1"/>
    <property type="molecule type" value="Genomic_DNA"/>
</dbReference>
<dbReference type="InterPro" id="IPR035930">
    <property type="entry name" value="FomD-like_sf"/>
</dbReference>
<dbReference type="PANTHER" id="PTHR39159:SF1">
    <property type="entry name" value="UPF0374 PROTEIN YGAC"/>
    <property type="match status" value="1"/>
</dbReference>
<gene>
    <name evidence="3" type="ORF">GCM10010170_108900</name>
</gene>
<protein>
    <submittedName>
        <fullName evidence="3">DUF402 domain-containing protein</fullName>
    </submittedName>
</protein>
<sequence length="219" mass="25525">MTTGVFPHNAVMDLLYRNFRTNGELTLVMPQRLLADDDRGVLTWRPIGTPHLFLRTVDGRDRREVPFAQRHTVRWRLTPLVWSSRHVLHLFRPGRAHSVWWMFDEDFRLDRWYVNLEAPPARWSGGVDTSDHALDLVVAADRTWRWKDEDEFEERIGHPSYWTAEQAAGIRAEGERVVADVEAAAFPFDGTWCDFRPDPSWPLPALPDEGWDRPRATSP</sequence>
<feature type="domain" description="DUF402" evidence="2">
    <location>
        <begin position="64"/>
        <end position="184"/>
    </location>
</feature>
<reference evidence="4" key="1">
    <citation type="journal article" date="2019" name="Int. J. Syst. Evol. Microbiol.">
        <title>The Global Catalogue of Microorganisms (GCM) 10K type strain sequencing project: providing services to taxonomists for standard genome sequencing and annotation.</title>
        <authorList>
            <consortium name="The Broad Institute Genomics Platform"/>
            <consortium name="The Broad Institute Genome Sequencing Center for Infectious Disease"/>
            <person name="Wu L."/>
            <person name="Ma J."/>
        </authorList>
    </citation>
    <scope>NUCLEOTIDE SEQUENCE [LARGE SCALE GENOMIC DNA]</scope>
    <source>
        <strain evidence="4">JCM 3272</strain>
    </source>
</reference>